<name>A0A2S7XJD9_9GAMM</name>
<evidence type="ECO:0000313" key="6">
    <source>
        <dbReference type="EMBL" id="GLR74177.1"/>
    </source>
</evidence>
<dbReference type="InterPro" id="IPR036435">
    <property type="entry name" value="Leukocidin/porin_MspA_sf"/>
</dbReference>
<dbReference type="InterPro" id="IPR035992">
    <property type="entry name" value="Ricin_B-like_lectins"/>
</dbReference>
<organism evidence="7 8">
    <name type="scientific">Aliivibrio sifiae</name>
    <dbReference type="NCBI Taxonomy" id="566293"/>
    <lineage>
        <taxon>Bacteria</taxon>
        <taxon>Pseudomonadati</taxon>
        <taxon>Pseudomonadota</taxon>
        <taxon>Gammaproteobacteria</taxon>
        <taxon>Vibrionales</taxon>
        <taxon>Vibrionaceae</taxon>
        <taxon>Aliivibrio</taxon>
    </lineage>
</organism>
<dbReference type="Gene3D" id="6.20.40.20">
    <property type="entry name" value="Leukocidin/Hemolysin toxin, pre-stem domain"/>
    <property type="match status" value="1"/>
</dbReference>
<dbReference type="SMART" id="SM00247">
    <property type="entry name" value="XTALbg"/>
    <property type="match status" value="1"/>
</dbReference>
<dbReference type="Pfam" id="PF07968">
    <property type="entry name" value="Leukocidin"/>
    <property type="match status" value="1"/>
</dbReference>
<dbReference type="Gene3D" id="2.70.240.20">
    <property type="entry name" value="Leukocidin/Hemolysin toxin, cytolysin domain"/>
    <property type="match status" value="1"/>
</dbReference>
<dbReference type="CDD" id="cd23423">
    <property type="entry name" value="beta-trefoil_Ricin_hemolysin"/>
    <property type="match status" value="1"/>
</dbReference>
<reference evidence="6" key="4">
    <citation type="submission" date="2023-01" db="EMBL/GenBank/DDBJ databases">
        <title>Draft genome sequence of Aliivibrio sifiae strain NBRC 105001.</title>
        <authorList>
            <person name="Sun Q."/>
            <person name="Mori K."/>
        </authorList>
    </citation>
    <scope>NUCLEOTIDE SEQUENCE</scope>
    <source>
        <strain evidence="6">NBRC 105001</strain>
    </source>
</reference>
<dbReference type="InterPro" id="IPR044883">
    <property type="entry name" value="Hemolysin_pre-stem_dom_sf"/>
</dbReference>
<comment type="similarity">
    <text evidence="1">Belongs to the beta/gamma-crystallin family.</text>
</comment>
<dbReference type="EMBL" id="MSCP01000001">
    <property type="protein sequence ID" value="PQJ93713.1"/>
    <property type="molecule type" value="Genomic_DNA"/>
</dbReference>
<feature type="chain" id="PRO_5015493584" evidence="4">
    <location>
        <begin position="21"/>
        <end position="688"/>
    </location>
</feature>
<dbReference type="GO" id="GO:0005576">
    <property type="term" value="C:extracellular region"/>
    <property type="evidence" value="ECO:0007669"/>
    <property type="project" value="InterPro"/>
</dbReference>
<keyword evidence="2 4" id="KW-0732">Signal</keyword>
<protein>
    <submittedName>
        <fullName evidence="6">Hemolysin</fullName>
    </submittedName>
</protein>
<keyword evidence="9" id="KW-1185">Reference proteome</keyword>
<accession>A0A2S7XJD9</accession>
<evidence type="ECO:0000256" key="1">
    <source>
        <dbReference type="ARBA" id="ARBA00009646"/>
    </source>
</evidence>
<evidence type="ECO:0000313" key="8">
    <source>
        <dbReference type="Proteomes" id="UP000239273"/>
    </source>
</evidence>
<dbReference type="InterPro" id="IPR016183">
    <property type="entry name" value="Leukocidin/Hemolysin_toxin"/>
</dbReference>
<dbReference type="InterPro" id="IPR011024">
    <property type="entry name" value="G_crystallin-like"/>
</dbReference>
<dbReference type="SUPFAM" id="SSF49695">
    <property type="entry name" value="gamma-Crystallin-like"/>
    <property type="match status" value="1"/>
</dbReference>
<evidence type="ECO:0000259" key="5">
    <source>
        <dbReference type="SMART" id="SM00247"/>
    </source>
</evidence>
<reference evidence="9" key="3">
    <citation type="journal article" date="2019" name="Int. J. Syst. Evol. Microbiol.">
        <title>The Global Catalogue of Microorganisms (GCM) 10K type strain sequencing project: providing services to taxonomists for standard genome sequencing and annotation.</title>
        <authorList>
            <consortium name="The Broad Institute Genomics Platform"/>
            <consortium name="The Broad Institute Genome Sequencing Center for Infectious Disease"/>
            <person name="Wu L."/>
            <person name="Ma J."/>
        </authorList>
    </citation>
    <scope>NUCLEOTIDE SEQUENCE [LARGE SCALE GENOMIC DNA]</scope>
    <source>
        <strain evidence="9">NBRC 105001</strain>
    </source>
</reference>
<reference evidence="6" key="1">
    <citation type="journal article" date="2014" name="Int. J. Syst. Evol. Microbiol.">
        <title>Complete genome of a new Firmicutes species belonging to the dominant human colonic microbiota ('Ruminococcus bicirculans') reveals two chromosomes and a selective capacity to utilize plant glucans.</title>
        <authorList>
            <consortium name="NISC Comparative Sequencing Program"/>
            <person name="Wegmann U."/>
            <person name="Louis P."/>
            <person name="Goesmann A."/>
            <person name="Henrissat B."/>
            <person name="Duncan S.H."/>
            <person name="Flint H.J."/>
        </authorList>
    </citation>
    <scope>NUCLEOTIDE SEQUENCE</scope>
    <source>
        <strain evidence="6">NBRC 105001</strain>
    </source>
</reference>
<dbReference type="SUPFAM" id="SSF50370">
    <property type="entry name" value="Ricin B-like lectins"/>
    <property type="match status" value="1"/>
</dbReference>
<evidence type="ECO:0000256" key="2">
    <source>
        <dbReference type="ARBA" id="ARBA00022729"/>
    </source>
</evidence>
<dbReference type="Gene3D" id="2.60.20.10">
    <property type="entry name" value="Crystallins"/>
    <property type="match status" value="1"/>
</dbReference>
<dbReference type="SUPFAM" id="SSF56959">
    <property type="entry name" value="Leukocidin-like"/>
    <property type="match status" value="1"/>
</dbReference>
<evidence type="ECO:0000313" key="7">
    <source>
        <dbReference type="EMBL" id="PQJ93713.1"/>
    </source>
</evidence>
<dbReference type="PROSITE" id="PS50231">
    <property type="entry name" value="RICIN_B_LECTIN"/>
    <property type="match status" value="1"/>
</dbReference>
<evidence type="ECO:0000256" key="3">
    <source>
        <dbReference type="ARBA" id="ARBA00022737"/>
    </source>
</evidence>
<feature type="domain" description="Beta/gamma crystallin 'Greek key'" evidence="5">
    <location>
        <begin position="610"/>
        <end position="686"/>
    </location>
</feature>
<evidence type="ECO:0000256" key="4">
    <source>
        <dbReference type="SAM" id="SignalP"/>
    </source>
</evidence>
<reference evidence="7 8" key="2">
    <citation type="submission" date="2016-12" db="EMBL/GenBank/DDBJ databases">
        <title>Diversity of luminous bacteria.</title>
        <authorList>
            <person name="Yoshizawa S."/>
            <person name="Kogure K."/>
        </authorList>
    </citation>
    <scope>NUCLEOTIDE SEQUENCE [LARGE SCALE GENOMIC DNA]</scope>
    <source>
        <strain evidence="7 8">NBRC 105001</strain>
    </source>
</reference>
<dbReference type="RefSeq" id="WP_105063189.1">
    <property type="nucleotide sequence ID" value="NZ_BSOU01000003.1"/>
</dbReference>
<dbReference type="InterPro" id="IPR043080">
    <property type="entry name" value="Hemolysin_N_sf"/>
</dbReference>
<sequence>MKKSLICCLISLCFNGGAVAYEDVADGAAVSMLSRLQNQDVIYIDAKNWNESVDNVIKYTDMNNEIVGSNKKYLIDFSRVTDPELKEKKKSLLRNNIGLSFEEDFLIITRHKGKLMFSPLNGENDANLFTLDSSDEYYPPVAALSSSENESGKSGSLPHVSFYLEVNKQITDAECSFPNSLVWDRGSRTFCNNGNISLIYQVILERSLQFGTSAAATPDAKIVRISLDDNTSGTGIHLNEQLSERVNNAGYQVVSGWAIEWSASAIAQDYLFDFSASNKKAQILKTFPRENINANYSVTESSGFNVGVSAGAEVSAEGPKGSLQANASYNQTKSLTFNTSDYRVERNSNSPNHVSFKWNREQYATSESLLASWTNPVWVTDYPVDLGLVKPIGYASFVPKFDVIYKASPNETGTTVFTIDSSVNMRPIYNRSWYYFYGIGAHQTYYGVEDSPLRRINKPASFTVDWDHPVFTGGRPVNLQLASFNSRCINADENGNLSPSICSSNSVTQSFIYDQYNRYASAVNTKKCLDGQNLTTLNSCNFNLSQRWEWHGDKLQNVYVKGDVGTAEYLSHNKLTGKIGLSTEENTEQGIRTITSYTSVFEPSNVNNKSLTIFADTDYSGDRLSIQDSISDLENMNNRLSSYTIPDGWEVIFFEGKNFTGGFYTRNSSSSYASDFNDSIESIRINRQ</sequence>
<dbReference type="AlphaFoldDB" id="A0A2S7XJD9"/>
<feature type="signal peptide" evidence="4">
    <location>
        <begin position="1"/>
        <end position="20"/>
    </location>
</feature>
<dbReference type="Gene3D" id="3.30.110.130">
    <property type="entry name" value="Hemolytic toxin, N-terminal domain"/>
    <property type="match status" value="1"/>
</dbReference>
<gene>
    <name evidence="6" type="primary">hlyA</name>
    <name evidence="7" type="ORF">BTO23_06380</name>
    <name evidence="6" type="ORF">GCM10007855_10510</name>
</gene>
<evidence type="ECO:0000313" key="9">
    <source>
        <dbReference type="Proteomes" id="UP001156660"/>
    </source>
</evidence>
<dbReference type="Pfam" id="PF12563">
    <property type="entry name" value="Hemolysin_N"/>
    <property type="match status" value="1"/>
</dbReference>
<dbReference type="GO" id="GO:0051715">
    <property type="term" value="P:cytolysis in another organism"/>
    <property type="evidence" value="ECO:0007669"/>
    <property type="project" value="InterPro"/>
</dbReference>
<dbReference type="EMBL" id="BSOU01000003">
    <property type="protein sequence ID" value="GLR74177.1"/>
    <property type="molecule type" value="Genomic_DNA"/>
</dbReference>
<dbReference type="InterPro" id="IPR001064">
    <property type="entry name" value="Beta/gamma_crystallin"/>
</dbReference>
<comment type="caution">
    <text evidence="7">The sequence shown here is derived from an EMBL/GenBank/DDBJ whole genome shotgun (WGS) entry which is preliminary data.</text>
</comment>
<proteinExistence type="inferred from homology"/>
<dbReference type="InterPro" id="IPR022220">
    <property type="entry name" value="Hemolysin_N"/>
</dbReference>
<dbReference type="Proteomes" id="UP001156660">
    <property type="component" value="Unassembled WGS sequence"/>
</dbReference>
<dbReference type="OrthoDB" id="6194540at2"/>
<keyword evidence="3" id="KW-0677">Repeat</keyword>
<dbReference type="Proteomes" id="UP000239273">
    <property type="component" value="Unassembled WGS sequence"/>
</dbReference>